<dbReference type="SUPFAM" id="SSF50494">
    <property type="entry name" value="Trypsin-like serine proteases"/>
    <property type="match status" value="1"/>
</dbReference>
<protein>
    <submittedName>
        <fullName evidence="3">Trypsin</fullName>
    </submittedName>
</protein>
<gene>
    <name evidence="3" type="primary">TRYP_5</name>
    <name evidence="3" type="ORF">CM83_22501</name>
</gene>
<keyword evidence="1" id="KW-0732">Signal</keyword>
<dbReference type="InterPro" id="IPR001254">
    <property type="entry name" value="Trypsin_dom"/>
</dbReference>
<evidence type="ECO:0000313" key="3">
    <source>
        <dbReference type="EMBL" id="JAG23124.1"/>
    </source>
</evidence>
<reference evidence="3" key="1">
    <citation type="journal article" date="2014" name="PLoS ONE">
        <title>Transcriptome-Based Identification of ABC Transporters in the Western Tarnished Plant Bug Lygus hesperus.</title>
        <authorList>
            <person name="Hull J.J."/>
            <person name="Chaney K."/>
            <person name="Geib S.M."/>
            <person name="Fabrick J.A."/>
            <person name="Brent C.S."/>
            <person name="Walsh D."/>
            <person name="Lavine L.C."/>
        </authorList>
    </citation>
    <scope>NUCLEOTIDE SEQUENCE</scope>
</reference>
<organism evidence="3">
    <name type="scientific">Lygus hesperus</name>
    <name type="common">Western plant bug</name>
    <dbReference type="NCBI Taxonomy" id="30085"/>
    <lineage>
        <taxon>Eukaryota</taxon>
        <taxon>Metazoa</taxon>
        <taxon>Ecdysozoa</taxon>
        <taxon>Arthropoda</taxon>
        <taxon>Hexapoda</taxon>
        <taxon>Insecta</taxon>
        <taxon>Pterygota</taxon>
        <taxon>Neoptera</taxon>
        <taxon>Paraneoptera</taxon>
        <taxon>Hemiptera</taxon>
        <taxon>Heteroptera</taxon>
        <taxon>Panheteroptera</taxon>
        <taxon>Cimicomorpha</taxon>
        <taxon>Miridae</taxon>
        <taxon>Mirini</taxon>
        <taxon>Lygus</taxon>
    </lineage>
</organism>
<dbReference type="GO" id="GO:0004252">
    <property type="term" value="F:serine-type endopeptidase activity"/>
    <property type="evidence" value="ECO:0007669"/>
    <property type="project" value="InterPro"/>
</dbReference>
<feature type="signal peptide" evidence="1">
    <location>
        <begin position="1"/>
        <end position="28"/>
    </location>
</feature>
<dbReference type="Pfam" id="PF00089">
    <property type="entry name" value="Trypsin"/>
    <property type="match status" value="1"/>
</dbReference>
<dbReference type="PROSITE" id="PS50006">
    <property type="entry name" value="FHA_DOMAIN"/>
    <property type="match status" value="1"/>
</dbReference>
<sequence>MELIDMKRGINHPFLAFLLLFGVREVLCVDGNPAKLKDYPFFAVVFVEGRPTCSATLYTPSRLITACHCLLKGSPETFGPPQELEDPEKIKVVVGGNGTLITGQARRVKMIDVHPKCESSAKAMVYDYGVIEVTEPFDLSDGHAAVRNILEEKEAITRTIYDPDTDHCVELDFGGVTILWWNIQCN</sequence>
<dbReference type="InterPro" id="IPR000253">
    <property type="entry name" value="FHA_dom"/>
</dbReference>
<feature type="domain" description="FHA" evidence="2">
    <location>
        <begin position="46"/>
        <end position="106"/>
    </location>
</feature>
<dbReference type="InterPro" id="IPR043504">
    <property type="entry name" value="Peptidase_S1_PA_chymotrypsin"/>
</dbReference>
<dbReference type="Gene3D" id="2.40.10.10">
    <property type="entry name" value="Trypsin-like serine proteases"/>
    <property type="match status" value="1"/>
</dbReference>
<feature type="chain" id="PRO_5002071949" evidence="1">
    <location>
        <begin position="29"/>
        <end position="186"/>
    </location>
</feature>
<proteinExistence type="predicted"/>
<accession>A0A0A9XTD6</accession>
<name>A0A0A9XTD6_LYGHE</name>
<dbReference type="AlphaFoldDB" id="A0A0A9XTD6"/>
<reference evidence="3" key="2">
    <citation type="submission" date="2014-07" db="EMBL/GenBank/DDBJ databases">
        <authorList>
            <person name="Hull J."/>
        </authorList>
    </citation>
    <scope>NUCLEOTIDE SEQUENCE</scope>
</reference>
<dbReference type="InterPro" id="IPR009003">
    <property type="entry name" value="Peptidase_S1_PA"/>
</dbReference>
<dbReference type="EMBL" id="GBHO01020480">
    <property type="protein sequence ID" value="JAG23124.1"/>
    <property type="molecule type" value="Transcribed_RNA"/>
</dbReference>
<evidence type="ECO:0000259" key="2">
    <source>
        <dbReference type="PROSITE" id="PS50006"/>
    </source>
</evidence>
<dbReference type="GO" id="GO:0006508">
    <property type="term" value="P:proteolysis"/>
    <property type="evidence" value="ECO:0007669"/>
    <property type="project" value="InterPro"/>
</dbReference>
<evidence type="ECO:0000256" key="1">
    <source>
        <dbReference type="SAM" id="SignalP"/>
    </source>
</evidence>